<gene>
    <name evidence="2" type="ORF">J4Q44_G00044600</name>
</gene>
<reference evidence="2 3" key="1">
    <citation type="submission" date="2021-04" db="EMBL/GenBank/DDBJ databases">
        <authorList>
            <person name="De Guttry C."/>
            <person name="Zahm M."/>
            <person name="Klopp C."/>
            <person name="Cabau C."/>
            <person name="Louis A."/>
            <person name="Berthelot C."/>
            <person name="Parey E."/>
            <person name="Roest Crollius H."/>
            <person name="Montfort J."/>
            <person name="Robinson-Rechavi M."/>
            <person name="Bucao C."/>
            <person name="Bouchez O."/>
            <person name="Gislard M."/>
            <person name="Lluch J."/>
            <person name="Milhes M."/>
            <person name="Lampietro C."/>
            <person name="Lopez Roques C."/>
            <person name="Donnadieu C."/>
            <person name="Braasch I."/>
            <person name="Desvignes T."/>
            <person name="Postlethwait J."/>
            <person name="Bobe J."/>
            <person name="Wedekind C."/>
            <person name="Guiguen Y."/>
        </authorList>
    </citation>
    <scope>NUCLEOTIDE SEQUENCE [LARGE SCALE GENOMIC DNA]</scope>
    <source>
        <strain evidence="2">Cs_M1</strain>
        <tissue evidence="2">Blood</tissue>
    </source>
</reference>
<comment type="caution">
    <text evidence="2">The sequence shown here is derived from an EMBL/GenBank/DDBJ whole genome shotgun (WGS) entry which is preliminary data.</text>
</comment>
<accession>A0AAN8ME84</accession>
<sequence>MSYLQYLSQFGPLHPFSLLTMVPKDVLASWLITQMTGGSPVPGVAPYQILNQVQPNSAPATFQSNSSYGQDQDDFMDWKEGPQINNSNQVPCHQDVEPMDVDVDQQINNSNQVPCHQDVEPMDVDVVVEVKDNSQSVATWQATFWPSQSSAKGQGTVWHNQSAATTKTTVWPNQSAATTKTIVWPSQSATTTNTTVWPSQSAAATFWSSSQQNAAAFWPSSQTATKQSSTSQTATSQTAVSNNQSAAFTKRDGGDKRSSSTHQDSDQDSDHKRRRM</sequence>
<evidence type="ECO:0000313" key="3">
    <source>
        <dbReference type="Proteomes" id="UP001356427"/>
    </source>
</evidence>
<feature type="region of interest" description="Disordered" evidence="1">
    <location>
        <begin position="220"/>
        <end position="276"/>
    </location>
</feature>
<name>A0AAN8ME84_9TELE</name>
<proteinExistence type="predicted"/>
<dbReference type="AlphaFoldDB" id="A0AAN8ME84"/>
<protein>
    <submittedName>
        <fullName evidence="2">Uncharacterized protein</fullName>
    </submittedName>
</protein>
<dbReference type="Proteomes" id="UP001356427">
    <property type="component" value="Unassembled WGS sequence"/>
</dbReference>
<keyword evidence="3" id="KW-1185">Reference proteome</keyword>
<feature type="compositionally biased region" description="Basic and acidic residues" evidence="1">
    <location>
        <begin position="249"/>
        <end position="276"/>
    </location>
</feature>
<evidence type="ECO:0000256" key="1">
    <source>
        <dbReference type="SAM" id="MobiDB-lite"/>
    </source>
</evidence>
<organism evidence="2 3">
    <name type="scientific">Coregonus suidteri</name>
    <dbReference type="NCBI Taxonomy" id="861788"/>
    <lineage>
        <taxon>Eukaryota</taxon>
        <taxon>Metazoa</taxon>
        <taxon>Chordata</taxon>
        <taxon>Craniata</taxon>
        <taxon>Vertebrata</taxon>
        <taxon>Euteleostomi</taxon>
        <taxon>Actinopterygii</taxon>
        <taxon>Neopterygii</taxon>
        <taxon>Teleostei</taxon>
        <taxon>Protacanthopterygii</taxon>
        <taxon>Salmoniformes</taxon>
        <taxon>Salmonidae</taxon>
        <taxon>Coregoninae</taxon>
        <taxon>Coregonus</taxon>
    </lineage>
</organism>
<evidence type="ECO:0000313" key="2">
    <source>
        <dbReference type="EMBL" id="KAK6325118.1"/>
    </source>
</evidence>
<dbReference type="EMBL" id="JAGTTL010000003">
    <property type="protein sequence ID" value="KAK6325118.1"/>
    <property type="molecule type" value="Genomic_DNA"/>
</dbReference>
<feature type="compositionally biased region" description="Low complexity" evidence="1">
    <location>
        <begin position="220"/>
        <end position="239"/>
    </location>
</feature>